<organism evidence="1 2">
    <name type="scientific">Rhabditophanes sp. KR3021</name>
    <dbReference type="NCBI Taxonomy" id="114890"/>
    <lineage>
        <taxon>Eukaryota</taxon>
        <taxon>Metazoa</taxon>
        <taxon>Ecdysozoa</taxon>
        <taxon>Nematoda</taxon>
        <taxon>Chromadorea</taxon>
        <taxon>Rhabditida</taxon>
        <taxon>Tylenchina</taxon>
        <taxon>Panagrolaimomorpha</taxon>
        <taxon>Strongyloidoidea</taxon>
        <taxon>Alloionematidae</taxon>
        <taxon>Rhabditophanes</taxon>
    </lineage>
</organism>
<evidence type="ECO:0000313" key="1">
    <source>
        <dbReference type="Proteomes" id="UP000095286"/>
    </source>
</evidence>
<protein>
    <submittedName>
        <fullName evidence="2">Serpentine receptor class gamma</fullName>
    </submittedName>
</protein>
<proteinExistence type="predicted"/>
<dbReference type="Proteomes" id="UP000095286">
    <property type="component" value="Unplaced"/>
</dbReference>
<name>A0AC35UE69_9BILA</name>
<dbReference type="WBParaSite" id="RSKR_0001032800.1">
    <property type="protein sequence ID" value="RSKR_0001032800.1"/>
    <property type="gene ID" value="RSKR_0001032800"/>
</dbReference>
<evidence type="ECO:0000313" key="2">
    <source>
        <dbReference type="WBParaSite" id="RSKR_0001032800.1"/>
    </source>
</evidence>
<reference evidence="2" key="1">
    <citation type="submission" date="2016-11" db="UniProtKB">
        <authorList>
            <consortium name="WormBaseParasite"/>
        </authorList>
    </citation>
    <scope>IDENTIFICATION</scope>
    <source>
        <strain evidence="2">KR3021</strain>
    </source>
</reference>
<accession>A0AC35UE69</accession>
<sequence length="378" mass="44071">MTLLASITCIVCSIPMLILVYRTNKWHIHFRIAIYFFVLSFDLRALTCFGYDFLFFIDKLYQAQVLIFGAKLINIIESVRITLYMVEKVALMCLMIERIVATSLRARYENARYIKECFGVIIVVIIGSIGFMELRSMKIVSPQTFAYIPPILEIPLPILYFLCLRKNKQLKGLEQTISTKISEKYTISSNITLLQRILVLTLITFALHFITNIILFVKMLNIEDFKDIAWTAISTYVGINYMAAYSFLHFYFNGCPFLKLGRLKRATKYTNNYGYGLYGWGPQGASAGTDSYGYIRDKYFNSAGPPLYTWSSFRNYYEQTPYHADRKSFKTFLAEFLIYKNWHINKLPDNYESFQRERYGPYYNGVWGNSNHSPDMFG</sequence>